<dbReference type="AlphaFoldDB" id="A0A378VX71"/>
<dbReference type="PROSITE" id="PS51257">
    <property type="entry name" value="PROKAR_LIPOPROTEIN"/>
    <property type="match status" value="1"/>
</dbReference>
<organism evidence="1">
    <name type="scientific">Neisseria gonorrhoeae</name>
    <dbReference type="NCBI Taxonomy" id="485"/>
    <lineage>
        <taxon>Bacteria</taxon>
        <taxon>Pseudomonadati</taxon>
        <taxon>Pseudomonadota</taxon>
        <taxon>Betaproteobacteria</taxon>
        <taxon>Neisseriales</taxon>
        <taxon>Neisseriaceae</taxon>
        <taxon>Neisseria</taxon>
    </lineage>
</organism>
<name>A0A378VX71_NEIGO</name>
<sequence>MAIQPLRRNDESETLGRLSLCAAVLALTACGGGHKTCIITAVIPIPSMKV</sequence>
<dbReference type="EMBL" id="UGRI01000001">
    <property type="protein sequence ID" value="SUA21357.1"/>
    <property type="molecule type" value="Genomic_DNA"/>
</dbReference>
<protein>
    <submittedName>
        <fullName evidence="1">Putative lipoprotein</fullName>
    </submittedName>
</protein>
<reference evidence="1" key="1">
    <citation type="submission" date="2018-06" db="EMBL/GenBank/DDBJ databases">
        <authorList>
            <consortium name="Pathogen Informatics"/>
            <person name="Doyle S."/>
        </authorList>
    </citation>
    <scope>NUCLEOTIDE SEQUENCE [LARGE SCALE GENOMIC DNA]</scope>
    <source>
        <strain evidence="1">NCTC11421</strain>
    </source>
</reference>
<keyword evidence="1" id="KW-0449">Lipoprotein</keyword>
<accession>A0A378VX71</accession>
<evidence type="ECO:0000313" key="1">
    <source>
        <dbReference type="EMBL" id="SUA21357.1"/>
    </source>
</evidence>
<gene>
    <name evidence="1" type="ORF">NCTC11421_01394</name>
</gene>
<proteinExistence type="predicted"/>